<feature type="transmembrane region" description="Helical" evidence="1">
    <location>
        <begin position="288"/>
        <end position="315"/>
    </location>
</feature>
<gene>
    <name evidence="3" type="ORF">FPS98_08770</name>
</gene>
<feature type="transmembrane region" description="Helical" evidence="1">
    <location>
        <begin position="254"/>
        <end position="276"/>
    </location>
</feature>
<dbReference type="InterPro" id="IPR012429">
    <property type="entry name" value="HGSNAT_cat"/>
</dbReference>
<organism evidence="3 4">
    <name type="scientific">Brevibacillus brevis</name>
    <name type="common">Bacillus brevis</name>
    <dbReference type="NCBI Taxonomy" id="1393"/>
    <lineage>
        <taxon>Bacteria</taxon>
        <taxon>Bacillati</taxon>
        <taxon>Bacillota</taxon>
        <taxon>Bacilli</taxon>
        <taxon>Bacillales</taxon>
        <taxon>Paenibacillaceae</taxon>
        <taxon>Brevibacillus</taxon>
    </lineage>
</organism>
<feature type="transmembrane region" description="Helical" evidence="1">
    <location>
        <begin position="124"/>
        <end position="146"/>
    </location>
</feature>
<evidence type="ECO:0000313" key="4">
    <source>
        <dbReference type="Proteomes" id="UP000317713"/>
    </source>
</evidence>
<dbReference type="Pfam" id="PF07786">
    <property type="entry name" value="HGSNAT_cat"/>
    <property type="match status" value="1"/>
</dbReference>
<name>A0A517I588_BREBE</name>
<evidence type="ECO:0000256" key="1">
    <source>
        <dbReference type="SAM" id="Phobius"/>
    </source>
</evidence>
<reference evidence="3 4" key="1">
    <citation type="submission" date="2019-07" db="EMBL/GenBank/DDBJ databases">
        <title>Characterization of Brevibacillus brevis HK544, as a potential biocontrol agent.</title>
        <authorList>
            <person name="Kim H."/>
        </authorList>
    </citation>
    <scope>NUCLEOTIDE SEQUENCE [LARGE SCALE GENOMIC DNA]</scope>
    <source>
        <strain evidence="3 4">HK544</strain>
    </source>
</reference>
<keyword evidence="1" id="KW-1133">Transmembrane helix</keyword>
<accession>A0A517I588</accession>
<feature type="transmembrane region" description="Helical" evidence="1">
    <location>
        <begin position="94"/>
        <end position="112"/>
    </location>
</feature>
<dbReference type="AlphaFoldDB" id="A0A517I588"/>
<keyword evidence="1" id="KW-0812">Transmembrane</keyword>
<keyword evidence="1" id="KW-0472">Membrane</keyword>
<proteinExistence type="predicted"/>
<feature type="transmembrane region" description="Helical" evidence="1">
    <location>
        <begin position="183"/>
        <end position="203"/>
    </location>
</feature>
<protein>
    <submittedName>
        <fullName evidence="3">DUF1624 domain-containing protein</fullName>
    </submittedName>
</protein>
<dbReference type="Proteomes" id="UP000317713">
    <property type="component" value="Chromosome"/>
</dbReference>
<feature type="transmembrane region" description="Helical" evidence="1">
    <location>
        <begin position="23"/>
        <end position="44"/>
    </location>
</feature>
<feature type="transmembrane region" description="Helical" evidence="1">
    <location>
        <begin position="153"/>
        <end position="171"/>
    </location>
</feature>
<evidence type="ECO:0000313" key="3">
    <source>
        <dbReference type="EMBL" id="QDS34063.1"/>
    </source>
</evidence>
<feature type="transmembrane region" description="Helical" evidence="1">
    <location>
        <begin position="321"/>
        <end position="340"/>
    </location>
</feature>
<feature type="transmembrane region" description="Helical" evidence="1">
    <location>
        <begin position="56"/>
        <end position="82"/>
    </location>
</feature>
<feature type="domain" description="Heparan-alpha-glucosaminide N-acetyltransferase catalytic" evidence="2">
    <location>
        <begin position="22"/>
        <end position="221"/>
    </location>
</feature>
<evidence type="ECO:0000259" key="2">
    <source>
        <dbReference type="Pfam" id="PF07786"/>
    </source>
</evidence>
<sequence>MNTYPAEVDVMEKNLAQGDSKRIFYLDFARGLAVFFMIMQHSMIMHERTSGEGDTLLGNLFVLLGTAPAAPVFIFIMGVFAVRSKKSVAENMIRGCKIFAFGYVLNLLRFTIPFSLASNSGEAVSLLFMVDIFQLAGLSLIFFSAFKKLAEHVFILPAFIVGILLISPYMWGLKSDWYIFDPLWGAGANTQFPIFPWGVYFLLGMYVSKHLQTQNLEEQIKKKYLMGSLILGIAGAAMYPLFPIGDYNRSGLAIHLLMMSFIFLWMVLANYFVTTLNKAGFQKLLNPIYFWSSHVTGIYIIQWVIFGWSVLLLGVHELTDYTAMIFGFVVLLVTDVLLKFTNLKRILPKL</sequence>
<dbReference type="EMBL" id="CP042161">
    <property type="protein sequence ID" value="QDS34063.1"/>
    <property type="molecule type" value="Genomic_DNA"/>
</dbReference>
<feature type="transmembrane region" description="Helical" evidence="1">
    <location>
        <begin position="224"/>
        <end position="242"/>
    </location>
</feature>